<dbReference type="EMBL" id="AOJE01000021">
    <property type="protein sequence ID" value="ELZ41003.1"/>
    <property type="molecule type" value="Genomic_DNA"/>
</dbReference>
<evidence type="ECO:0000256" key="1">
    <source>
        <dbReference type="SAM" id="MobiDB-lite"/>
    </source>
</evidence>
<dbReference type="AlphaFoldDB" id="M0E1W1"/>
<feature type="region of interest" description="Disordered" evidence="1">
    <location>
        <begin position="1"/>
        <end position="40"/>
    </location>
</feature>
<evidence type="ECO:0000313" key="3">
    <source>
        <dbReference type="Proteomes" id="UP000011514"/>
    </source>
</evidence>
<accession>M0E1W1</accession>
<gene>
    <name evidence="2" type="ORF">C471_07465</name>
</gene>
<reference evidence="2 3" key="1">
    <citation type="journal article" date="2014" name="PLoS Genet.">
        <title>Phylogenetically driven sequencing of extremely halophilic archaea reveals strategies for static and dynamic osmo-response.</title>
        <authorList>
            <person name="Becker E.A."/>
            <person name="Seitzer P.M."/>
            <person name="Tritt A."/>
            <person name="Larsen D."/>
            <person name="Krusor M."/>
            <person name="Yao A.I."/>
            <person name="Wu D."/>
            <person name="Madern D."/>
            <person name="Eisen J.A."/>
            <person name="Darling A.E."/>
            <person name="Facciotti M.T."/>
        </authorList>
    </citation>
    <scope>NUCLEOTIDE SEQUENCE [LARGE SCALE GENOMIC DNA]</scope>
    <source>
        <strain evidence="2 3">DSM 1137</strain>
    </source>
</reference>
<organism evidence="2 3">
    <name type="scientific">Halorubrum saccharovorum DSM 1137</name>
    <dbReference type="NCBI Taxonomy" id="1227484"/>
    <lineage>
        <taxon>Archaea</taxon>
        <taxon>Methanobacteriati</taxon>
        <taxon>Methanobacteriota</taxon>
        <taxon>Stenosarchaea group</taxon>
        <taxon>Halobacteria</taxon>
        <taxon>Halobacteriales</taxon>
        <taxon>Haloferacaceae</taxon>
        <taxon>Halorubrum</taxon>
    </lineage>
</organism>
<sequence>MTPGGRVSAAGIRDAFERVGAETCTRNADTSGRTTDTRHL</sequence>
<comment type="caution">
    <text evidence="2">The sequence shown here is derived from an EMBL/GenBank/DDBJ whole genome shotgun (WGS) entry which is preliminary data.</text>
</comment>
<keyword evidence="3" id="KW-1185">Reference proteome</keyword>
<dbReference type="Proteomes" id="UP000011514">
    <property type="component" value="Unassembled WGS sequence"/>
</dbReference>
<protein>
    <submittedName>
        <fullName evidence="2">Uncharacterized protein</fullName>
    </submittedName>
</protein>
<proteinExistence type="predicted"/>
<feature type="compositionally biased region" description="Polar residues" evidence="1">
    <location>
        <begin position="24"/>
        <end position="34"/>
    </location>
</feature>
<name>M0E1W1_9EURY</name>
<evidence type="ECO:0000313" key="2">
    <source>
        <dbReference type="EMBL" id="ELZ41003.1"/>
    </source>
</evidence>
<dbReference type="PATRIC" id="fig|1227484.4.peg.1518"/>